<dbReference type="GO" id="GO:0000160">
    <property type="term" value="P:phosphorelay signal transduction system"/>
    <property type="evidence" value="ECO:0007669"/>
    <property type="project" value="UniProtKB-KW"/>
</dbReference>
<dbReference type="AlphaFoldDB" id="A0A3S3P0B0"/>
<protein>
    <submittedName>
        <fullName evidence="4">Signal transduction response regulator</fullName>
    </submittedName>
</protein>
<dbReference type="Pfam" id="PF00072">
    <property type="entry name" value="Response_reg"/>
    <property type="match status" value="1"/>
</dbReference>
<evidence type="ECO:0000313" key="4">
    <source>
        <dbReference type="EMBL" id="RWR90292.1"/>
    </source>
</evidence>
<dbReference type="SMART" id="SM00448">
    <property type="entry name" value="REC"/>
    <property type="match status" value="1"/>
</dbReference>
<dbReference type="SUPFAM" id="SSF52172">
    <property type="entry name" value="CheY-like"/>
    <property type="match status" value="1"/>
</dbReference>
<name>A0A3S3P0B0_9MAGN</name>
<evidence type="ECO:0000256" key="1">
    <source>
        <dbReference type="ARBA" id="ARBA00023012"/>
    </source>
</evidence>
<gene>
    <name evidence="4" type="ORF">CKAN_01938000</name>
</gene>
<feature type="modified residue" description="4-aspartylphosphate" evidence="2">
    <location>
        <position position="79"/>
    </location>
</feature>
<accession>A0A3S3P0B0</accession>
<evidence type="ECO:0000313" key="5">
    <source>
        <dbReference type="Proteomes" id="UP000283530"/>
    </source>
</evidence>
<dbReference type="InterPro" id="IPR011006">
    <property type="entry name" value="CheY-like_superfamily"/>
</dbReference>
<dbReference type="OrthoDB" id="60033at2759"/>
<dbReference type="Gene3D" id="3.40.50.2300">
    <property type="match status" value="1"/>
</dbReference>
<keyword evidence="1" id="KW-0902">Two-component regulatory system</keyword>
<keyword evidence="2" id="KW-0597">Phosphoprotein</keyword>
<evidence type="ECO:0000259" key="3">
    <source>
        <dbReference type="PROSITE" id="PS50110"/>
    </source>
</evidence>
<keyword evidence="5" id="KW-1185">Reference proteome</keyword>
<dbReference type="InterPro" id="IPR001789">
    <property type="entry name" value="Sig_transdc_resp-reg_receiver"/>
</dbReference>
<dbReference type="STRING" id="337451.A0A3S3P0B0"/>
<sequence>MGAEASPISSPCIEDVHVLVVDDCPVDRKIVEKLLLKNGTFKVTTVDSGKKAMEVLGLNDEKVESPSLNEHKIDIILTDYCMPHMNGYDLLKVLKEHSCMKSVPVVLMSSENDQQRISRCHDTGAEDFILKPLRIGDIQRLTSYVKSSTATPKIGVKRKVPPDIMPESNGSERRPCLARVAVA</sequence>
<evidence type="ECO:0000256" key="2">
    <source>
        <dbReference type="PROSITE-ProRule" id="PRU00169"/>
    </source>
</evidence>
<reference evidence="4 5" key="1">
    <citation type="journal article" date="2019" name="Nat. Plants">
        <title>Stout camphor tree genome fills gaps in understanding of flowering plant genome evolution.</title>
        <authorList>
            <person name="Chaw S.M."/>
            <person name="Liu Y.C."/>
            <person name="Wu Y.W."/>
            <person name="Wang H.Y."/>
            <person name="Lin C.I."/>
            <person name="Wu C.S."/>
            <person name="Ke H.M."/>
            <person name="Chang L.Y."/>
            <person name="Hsu C.Y."/>
            <person name="Yang H.T."/>
            <person name="Sudianto E."/>
            <person name="Hsu M.H."/>
            <person name="Wu K.P."/>
            <person name="Wang L.N."/>
            <person name="Leebens-Mack J.H."/>
            <person name="Tsai I.J."/>
        </authorList>
    </citation>
    <scope>NUCLEOTIDE SEQUENCE [LARGE SCALE GENOMIC DNA]</scope>
    <source>
        <strain evidence="5">cv. Chaw 1501</strain>
        <tissue evidence="4">Young leaves</tissue>
    </source>
</reference>
<dbReference type="PROSITE" id="PS50110">
    <property type="entry name" value="RESPONSE_REGULATORY"/>
    <property type="match status" value="1"/>
</dbReference>
<dbReference type="Proteomes" id="UP000283530">
    <property type="component" value="Unassembled WGS sequence"/>
</dbReference>
<comment type="caution">
    <text evidence="4">The sequence shown here is derived from an EMBL/GenBank/DDBJ whole genome shotgun (WGS) entry which is preliminary data.</text>
</comment>
<dbReference type="InterPro" id="IPR045279">
    <property type="entry name" value="ARR-like"/>
</dbReference>
<dbReference type="PANTHER" id="PTHR43874">
    <property type="entry name" value="TWO-COMPONENT RESPONSE REGULATOR"/>
    <property type="match status" value="1"/>
</dbReference>
<dbReference type="EMBL" id="QPKB01000008">
    <property type="protein sequence ID" value="RWR90292.1"/>
    <property type="molecule type" value="Genomic_DNA"/>
</dbReference>
<proteinExistence type="predicted"/>
<dbReference type="PANTHER" id="PTHR43874:SF85">
    <property type="entry name" value="TWO-COMPONENT RESPONSE REGULATOR ORR2"/>
    <property type="match status" value="1"/>
</dbReference>
<dbReference type="GO" id="GO:0009736">
    <property type="term" value="P:cytokinin-activated signaling pathway"/>
    <property type="evidence" value="ECO:0007669"/>
    <property type="project" value="InterPro"/>
</dbReference>
<organism evidence="4 5">
    <name type="scientific">Cinnamomum micranthum f. kanehirae</name>
    <dbReference type="NCBI Taxonomy" id="337451"/>
    <lineage>
        <taxon>Eukaryota</taxon>
        <taxon>Viridiplantae</taxon>
        <taxon>Streptophyta</taxon>
        <taxon>Embryophyta</taxon>
        <taxon>Tracheophyta</taxon>
        <taxon>Spermatophyta</taxon>
        <taxon>Magnoliopsida</taxon>
        <taxon>Magnoliidae</taxon>
        <taxon>Laurales</taxon>
        <taxon>Lauraceae</taxon>
        <taxon>Cinnamomum</taxon>
    </lineage>
</organism>
<feature type="domain" description="Response regulatory" evidence="3">
    <location>
        <begin position="17"/>
        <end position="146"/>
    </location>
</feature>